<reference evidence="7 8" key="1">
    <citation type="submission" date="2019-01" db="EMBL/GenBank/DDBJ databases">
        <title>Egibacter rhizosphaerae EGI 80759T.</title>
        <authorList>
            <person name="Chen D.-D."/>
            <person name="Tian Y."/>
            <person name="Jiao J.-Y."/>
            <person name="Zhang X.-T."/>
            <person name="Zhang Y.-G."/>
            <person name="Zhang Y."/>
            <person name="Xiao M."/>
            <person name="Shu W.-S."/>
            <person name="Li W.-J."/>
        </authorList>
    </citation>
    <scope>NUCLEOTIDE SEQUENCE [LARGE SCALE GENOMIC DNA]</scope>
    <source>
        <strain evidence="7 8">EGI 80759</strain>
    </source>
</reference>
<dbReference type="Gene3D" id="3.30.230.10">
    <property type="match status" value="1"/>
</dbReference>
<dbReference type="InterPro" id="IPR014721">
    <property type="entry name" value="Ribsml_uS5_D2-typ_fold_subgr"/>
</dbReference>
<keyword evidence="2 5" id="KW-0689">Ribosomal protein</keyword>
<dbReference type="GO" id="GO:0015935">
    <property type="term" value="C:small ribosomal subunit"/>
    <property type="evidence" value="ECO:0007669"/>
    <property type="project" value="UniProtKB-ARBA"/>
</dbReference>
<dbReference type="GO" id="GO:0003735">
    <property type="term" value="F:structural constituent of ribosome"/>
    <property type="evidence" value="ECO:0007669"/>
    <property type="project" value="InterPro"/>
</dbReference>
<sequence length="128" mass="14323">MADKIFTGRRKSAVARVRLRPGTGRFEINGRSLEEYFPVEAHQGTVREPFQVTEAEERFDVVANIRGGGTAGQAGALRLGIARALEGEDPDWRPSLKQAGLLTRDAREVERKKYGLKKARKAPQYSKR</sequence>
<proteinExistence type="inferred from homology"/>
<dbReference type="HAMAP" id="MF_00532_B">
    <property type="entry name" value="Ribosomal_uS9_B"/>
    <property type="match status" value="1"/>
</dbReference>
<dbReference type="GO" id="GO:0005737">
    <property type="term" value="C:cytoplasm"/>
    <property type="evidence" value="ECO:0007669"/>
    <property type="project" value="UniProtKB-ARBA"/>
</dbReference>
<evidence type="ECO:0000256" key="3">
    <source>
        <dbReference type="ARBA" id="ARBA00023274"/>
    </source>
</evidence>
<dbReference type="PANTHER" id="PTHR21569:SF1">
    <property type="entry name" value="SMALL RIBOSOMAL SUBUNIT PROTEIN US9M"/>
    <property type="match status" value="1"/>
</dbReference>
<dbReference type="Proteomes" id="UP000291469">
    <property type="component" value="Chromosome"/>
</dbReference>
<evidence type="ECO:0000256" key="2">
    <source>
        <dbReference type="ARBA" id="ARBA00022980"/>
    </source>
</evidence>
<dbReference type="AlphaFoldDB" id="A0A411YH92"/>
<dbReference type="GO" id="GO:0003723">
    <property type="term" value="F:RNA binding"/>
    <property type="evidence" value="ECO:0007669"/>
    <property type="project" value="TreeGrafter"/>
</dbReference>
<evidence type="ECO:0000256" key="6">
    <source>
        <dbReference type="RuleBase" id="RU003815"/>
    </source>
</evidence>
<dbReference type="FunFam" id="3.30.230.10:FF:000001">
    <property type="entry name" value="30S ribosomal protein S9"/>
    <property type="match status" value="1"/>
</dbReference>
<evidence type="ECO:0000313" key="7">
    <source>
        <dbReference type="EMBL" id="QBI20479.1"/>
    </source>
</evidence>
<dbReference type="InterPro" id="IPR020568">
    <property type="entry name" value="Ribosomal_Su5_D2-typ_SF"/>
</dbReference>
<dbReference type="OrthoDB" id="9803965at2"/>
<evidence type="ECO:0000256" key="4">
    <source>
        <dbReference type="ARBA" id="ARBA00035259"/>
    </source>
</evidence>
<comment type="similarity">
    <text evidence="1 5 6">Belongs to the universal ribosomal protein uS9 family.</text>
</comment>
<protein>
    <recommendedName>
        <fullName evidence="4 5">Small ribosomal subunit protein uS9</fullName>
    </recommendedName>
</protein>
<dbReference type="SUPFAM" id="SSF54211">
    <property type="entry name" value="Ribosomal protein S5 domain 2-like"/>
    <property type="match status" value="1"/>
</dbReference>
<dbReference type="PROSITE" id="PS00360">
    <property type="entry name" value="RIBOSOMAL_S9"/>
    <property type="match status" value="1"/>
</dbReference>
<dbReference type="KEGG" id="erz:ER308_13510"/>
<evidence type="ECO:0000313" key="8">
    <source>
        <dbReference type="Proteomes" id="UP000291469"/>
    </source>
</evidence>
<dbReference type="EMBL" id="CP036402">
    <property type="protein sequence ID" value="QBI20479.1"/>
    <property type="molecule type" value="Genomic_DNA"/>
</dbReference>
<dbReference type="NCBIfam" id="NF001099">
    <property type="entry name" value="PRK00132.1"/>
    <property type="match status" value="1"/>
</dbReference>
<keyword evidence="3 5" id="KW-0687">Ribonucleoprotein</keyword>
<dbReference type="PANTHER" id="PTHR21569">
    <property type="entry name" value="RIBOSOMAL PROTEIN S9"/>
    <property type="match status" value="1"/>
</dbReference>
<dbReference type="Pfam" id="PF00380">
    <property type="entry name" value="Ribosomal_S9"/>
    <property type="match status" value="1"/>
</dbReference>
<evidence type="ECO:0000256" key="5">
    <source>
        <dbReference type="HAMAP-Rule" id="MF_00532"/>
    </source>
</evidence>
<keyword evidence="8" id="KW-1185">Reference proteome</keyword>
<dbReference type="RefSeq" id="WP_131155475.1">
    <property type="nucleotide sequence ID" value="NZ_CP036402.1"/>
</dbReference>
<dbReference type="InterPro" id="IPR023035">
    <property type="entry name" value="Ribosomal_uS9_bac/plastid"/>
</dbReference>
<dbReference type="InterPro" id="IPR020574">
    <property type="entry name" value="Ribosomal_uS9_CS"/>
</dbReference>
<organism evidence="7 8">
    <name type="scientific">Egibacter rhizosphaerae</name>
    <dbReference type="NCBI Taxonomy" id="1670831"/>
    <lineage>
        <taxon>Bacteria</taxon>
        <taxon>Bacillati</taxon>
        <taxon>Actinomycetota</taxon>
        <taxon>Nitriliruptoria</taxon>
        <taxon>Egibacterales</taxon>
        <taxon>Egibacteraceae</taxon>
        <taxon>Egibacter</taxon>
    </lineage>
</organism>
<accession>A0A411YH92</accession>
<evidence type="ECO:0000256" key="1">
    <source>
        <dbReference type="ARBA" id="ARBA00005251"/>
    </source>
</evidence>
<dbReference type="GO" id="GO:0006412">
    <property type="term" value="P:translation"/>
    <property type="evidence" value="ECO:0007669"/>
    <property type="project" value="UniProtKB-UniRule"/>
</dbReference>
<dbReference type="InterPro" id="IPR000754">
    <property type="entry name" value="Ribosomal_uS9"/>
</dbReference>
<gene>
    <name evidence="5" type="primary">rpsI</name>
    <name evidence="7" type="ORF">ER308_13510</name>
</gene>
<name>A0A411YH92_9ACTN</name>